<name>A0A2B4RP85_STYPI</name>
<keyword evidence="1" id="KW-0808">Transferase</keyword>
<dbReference type="AlphaFoldDB" id="A0A2B4RP85"/>
<evidence type="ECO:0000313" key="2">
    <source>
        <dbReference type="Proteomes" id="UP000225706"/>
    </source>
</evidence>
<organism evidence="1 2">
    <name type="scientific">Stylophora pistillata</name>
    <name type="common">Smooth cauliflower coral</name>
    <dbReference type="NCBI Taxonomy" id="50429"/>
    <lineage>
        <taxon>Eukaryota</taxon>
        <taxon>Metazoa</taxon>
        <taxon>Cnidaria</taxon>
        <taxon>Anthozoa</taxon>
        <taxon>Hexacorallia</taxon>
        <taxon>Scleractinia</taxon>
        <taxon>Astrocoeniina</taxon>
        <taxon>Pocilloporidae</taxon>
        <taxon>Stylophora</taxon>
    </lineage>
</organism>
<reference evidence="2" key="1">
    <citation type="journal article" date="2017" name="bioRxiv">
        <title>Comparative analysis of the genomes of Stylophora pistillata and Acropora digitifera provides evidence for extensive differences between species of corals.</title>
        <authorList>
            <person name="Voolstra C.R."/>
            <person name="Li Y."/>
            <person name="Liew Y.J."/>
            <person name="Baumgarten S."/>
            <person name="Zoccola D."/>
            <person name="Flot J.-F."/>
            <person name="Tambutte S."/>
            <person name="Allemand D."/>
            <person name="Aranda M."/>
        </authorList>
    </citation>
    <scope>NUCLEOTIDE SEQUENCE [LARGE SCALE GENOMIC DNA]</scope>
</reference>
<keyword evidence="1" id="KW-0695">RNA-directed DNA polymerase</keyword>
<dbReference type="GO" id="GO:0003964">
    <property type="term" value="F:RNA-directed DNA polymerase activity"/>
    <property type="evidence" value="ECO:0007669"/>
    <property type="project" value="UniProtKB-KW"/>
</dbReference>
<dbReference type="PANTHER" id="PTHR33332">
    <property type="entry name" value="REVERSE TRANSCRIPTASE DOMAIN-CONTAINING PROTEIN"/>
    <property type="match status" value="1"/>
</dbReference>
<dbReference type="EMBL" id="LSMT01000432">
    <property type="protein sequence ID" value="PFX18075.1"/>
    <property type="molecule type" value="Genomic_DNA"/>
</dbReference>
<sequence length="180" mass="20659">MLFGIYGNDLPSTPRNCLTESYVDDTKLYMSFRPQDCGDTISAMNEDLVSIRNWCFDNGLLLNPDKTNLSIYGRRQATAKLPEFRLKLLGKDLEPTETVKDLRVIFDKNLTFNERVIKTVSLCMSRLGQISRVKHAFRRDILIITINSLVFSKLYYCSSVWANTTDSNIKKLQDIQIFAA</sequence>
<comment type="caution">
    <text evidence="1">The sequence shown here is derived from an EMBL/GenBank/DDBJ whole genome shotgun (WGS) entry which is preliminary data.</text>
</comment>
<accession>A0A2B4RP85</accession>
<proteinExistence type="predicted"/>
<protein>
    <submittedName>
        <fullName evidence="1">Putative RNA-directed DNA polymerase from transposon BS</fullName>
    </submittedName>
</protein>
<evidence type="ECO:0000313" key="1">
    <source>
        <dbReference type="EMBL" id="PFX18075.1"/>
    </source>
</evidence>
<keyword evidence="1" id="KW-0548">Nucleotidyltransferase</keyword>
<keyword evidence="2" id="KW-1185">Reference proteome</keyword>
<gene>
    <name evidence="1" type="primary">RTase</name>
    <name evidence="1" type="ORF">AWC38_SpisGene25855</name>
</gene>
<dbReference type="Proteomes" id="UP000225706">
    <property type="component" value="Unassembled WGS sequence"/>
</dbReference>
<dbReference type="STRING" id="50429.A0A2B4RP85"/>